<sequence length="156" mass="17295">MVDDGSRLGPGELHGWRNFVEGGRLVGALLDRRLKDGFGLTHAEYGVLRQIADSGRVRMTELAQRVWFSRSRLAHQIDRLVRLGLVAREEDPVRGKTTYALLTPEGERVVALARAEVSGILHEHLFAFLPPETVAALGPGMDAALLHLRDLPECRL</sequence>
<organism evidence="2 3">
    <name type="scientific">Streptosporangium saharense</name>
    <dbReference type="NCBI Taxonomy" id="1706840"/>
    <lineage>
        <taxon>Bacteria</taxon>
        <taxon>Bacillati</taxon>
        <taxon>Actinomycetota</taxon>
        <taxon>Actinomycetes</taxon>
        <taxon>Streptosporangiales</taxon>
        <taxon>Streptosporangiaceae</taxon>
        <taxon>Streptosporangium</taxon>
    </lineage>
</organism>
<accession>A0A7W7VM89</accession>
<feature type="domain" description="HTH marR-type" evidence="1">
    <location>
        <begin position="1"/>
        <end position="153"/>
    </location>
</feature>
<dbReference type="Proteomes" id="UP000552644">
    <property type="component" value="Unassembled WGS sequence"/>
</dbReference>
<dbReference type="PANTHER" id="PTHR33164">
    <property type="entry name" value="TRANSCRIPTIONAL REGULATOR, MARR FAMILY"/>
    <property type="match status" value="1"/>
</dbReference>
<dbReference type="InterPro" id="IPR036390">
    <property type="entry name" value="WH_DNA-bd_sf"/>
</dbReference>
<name>A0A7W7VM89_9ACTN</name>
<evidence type="ECO:0000259" key="1">
    <source>
        <dbReference type="PROSITE" id="PS50995"/>
    </source>
</evidence>
<protein>
    <submittedName>
        <fullName evidence="2">DNA-binding MarR family transcriptional regulator</fullName>
    </submittedName>
</protein>
<dbReference type="SUPFAM" id="SSF46785">
    <property type="entry name" value="Winged helix' DNA-binding domain"/>
    <property type="match status" value="1"/>
</dbReference>
<dbReference type="SMART" id="SM00347">
    <property type="entry name" value="HTH_MARR"/>
    <property type="match status" value="1"/>
</dbReference>
<evidence type="ECO:0000313" key="2">
    <source>
        <dbReference type="EMBL" id="MBB4915373.1"/>
    </source>
</evidence>
<dbReference type="GO" id="GO:0006950">
    <property type="term" value="P:response to stress"/>
    <property type="evidence" value="ECO:0007669"/>
    <property type="project" value="TreeGrafter"/>
</dbReference>
<gene>
    <name evidence="2" type="ORF">FHS44_002458</name>
</gene>
<dbReference type="InterPro" id="IPR000835">
    <property type="entry name" value="HTH_MarR-typ"/>
</dbReference>
<evidence type="ECO:0000313" key="3">
    <source>
        <dbReference type="Proteomes" id="UP000552644"/>
    </source>
</evidence>
<dbReference type="Pfam" id="PF12802">
    <property type="entry name" value="MarR_2"/>
    <property type="match status" value="1"/>
</dbReference>
<dbReference type="PANTHER" id="PTHR33164:SF57">
    <property type="entry name" value="MARR-FAMILY TRANSCRIPTIONAL REGULATOR"/>
    <property type="match status" value="1"/>
</dbReference>
<proteinExistence type="predicted"/>
<keyword evidence="3" id="KW-1185">Reference proteome</keyword>
<dbReference type="AlphaFoldDB" id="A0A7W7VM89"/>
<dbReference type="EMBL" id="JACHJP010000002">
    <property type="protein sequence ID" value="MBB4915373.1"/>
    <property type="molecule type" value="Genomic_DNA"/>
</dbReference>
<dbReference type="PROSITE" id="PS50995">
    <property type="entry name" value="HTH_MARR_2"/>
    <property type="match status" value="1"/>
</dbReference>
<dbReference type="InterPro" id="IPR039422">
    <property type="entry name" value="MarR/SlyA-like"/>
</dbReference>
<dbReference type="Gene3D" id="1.10.10.10">
    <property type="entry name" value="Winged helix-like DNA-binding domain superfamily/Winged helix DNA-binding domain"/>
    <property type="match status" value="1"/>
</dbReference>
<comment type="caution">
    <text evidence="2">The sequence shown here is derived from an EMBL/GenBank/DDBJ whole genome shotgun (WGS) entry which is preliminary data.</text>
</comment>
<reference evidence="2 3" key="1">
    <citation type="submission" date="2020-08" db="EMBL/GenBank/DDBJ databases">
        <title>Genomic Encyclopedia of Type Strains, Phase III (KMG-III): the genomes of soil and plant-associated and newly described type strains.</title>
        <authorList>
            <person name="Whitman W."/>
        </authorList>
    </citation>
    <scope>NUCLEOTIDE SEQUENCE [LARGE SCALE GENOMIC DNA]</scope>
    <source>
        <strain evidence="2 3">CECT 8840</strain>
    </source>
</reference>
<dbReference type="GO" id="GO:0003677">
    <property type="term" value="F:DNA binding"/>
    <property type="evidence" value="ECO:0007669"/>
    <property type="project" value="UniProtKB-KW"/>
</dbReference>
<dbReference type="GO" id="GO:0003700">
    <property type="term" value="F:DNA-binding transcription factor activity"/>
    <property type="evidence" value="ECO:0007669"/>
    <property type="project" value="InterPro"/>
</dbReference>
<dbReference type="InterPro" id="IPR036388">
    <property type="entry name" value="WH-like_DNA-bd_sf"/>
</dbReference>
<dbReference type="RefSeq" id="WP_184714041.1">
    <property type="nucleotide sequence ID" value="NZ_JACHJP010000002.1"/>
</dbReference>
<keyword evidence="2" id="KW-0238">DNA-binding</keyword>